<protein>
    <submittedName>
        <fullName evidence="1">Uncharacterized protein</fullName>
    </submittedName>
</protein>
<organism evidence="1 2">
    <name type="scientific">Orbilia oligospora</name>
    <name type="common">Nematode-trapping fungus</name>
    <name type="synonym">Arthrobotrys oligospora</name>
    <dbReference type="NCBI Taxonomy" id="2813651"/>
    <lineage>
        <taxon>Eukaryota</taxon>
        <taxon>Fungi</taxon>
        <taxon>Dikarya</taxon>
        <taxon>Ascomycota</taxon>
        <taxon>Pezizomycotina</taxon>
        <taxon>Orbiliomycetes</taxon>
        <taxon>Orbiliales</taxon>
        <taxon>Orbiliaceae</taxon>
        <taxon>Orbilia</taxon>
    </lineage>
</organism>
<reference evidence="1 2" key="1">
    <citation type="submission" date="2020-01" db="EMBL/GenBank/DDBJ databases">
        <authorList>
            <person name="Palmer J.M."/>
        </authorList>
    </citation>
    <scope>NUCLEOTIDE SEQUENCE [LARGE SCALE GENOMIC DNA]</scope>
    <source>
        <strain evidence="1 2">TWF970</strain>
    </source>
</reference>
<dbReference type="EMBL" id="JAABOJ010000023">
    <property type="protein sequence ID" value="KAF3278819.1"/>
    <property type="molecule type" value="Genomic_DNA"/>
</dbReference>
<sequence length="276" mass="31291">MEVVAAAVLLIYDEKRGVHRTFDGADLIEMCCMQSLRDIGYDLSYLPHFSGLNVFARLETWYHSNFVSLTRKFFTGDQLVRQATRRISEIIDATKTAARDNSTLLYWALEDILRTGSSQALKAPRSQDISWHKLAFAAPPIILVVGELKPEFLEANCQVPVSWHDMASISTRNSFLKVLGLQKVFERYILENSVRGGVFGSHRTLRRWFIQGQPFNEVALGPAINTFVYDQSGRYSDIVYHVVPVGKGKKADPNNLFLGCLSQGLNWEGRCLHYIQ</sequence>
<accession>A0A7C8VGX3</accession>
<evidence type="ECO:0000313" key="2">
    <source>
        <dbReference type="Proteomes" id="UP000474640"/>
    </source>
</evidence>
<gene>
    <name evidence="1" type="ORF">TWF970_004363</name>
</gene>
<evidence type="ECO:0000313" key="1">
    <source>
        <dbReference type="EMBL" id="KAF3278819.1"/>
    </source>
</evidence>
<dbReference type="AlphaFoldDB" id="A0A7C8VGX3"/>
<dbReference type="OrthoDB" id="5402031at2759"/>
<dbReference type="Proteomes" id="UP000474640">
    <property type="component" value="Unassembled WGS sequence"/>
</dbReference>
<proteinExistence type="predicted"/>
<comment type="caution">
    <text evidence="1">The sequence shown here is derived from an EMBL/GenBank/DDBJ whole genome shotgun (WGS) entry which is preliminary data.</text>
</comment>
<name>A0A7C8VGX3_ORBOL</name>